<keyword evidence="8" id="KW-1185">Reference proteome</keyword>
<keyword evidence="2 4" id="KW-0808">Transferase</keyword>
<feature type="domain" description="TRAM" evidence="6">
    <location>
        <begin position="7"/>
        <end position="70"/>
    </location>
</feature>
<sequence length="476" mass="54267">MDYLVLQFMARKKKNIVIENLTVEAVAAEGKSLARQDGQVIFIERTVPGDVVDVQVRKKRKAYLEGYPLKFHTYSDLRIEPICEHFGACGGCKWQNLAYDSQLAFKQQQVEDHLTRIGKIELPEVSPIIGSAKTDRYRNKLEFTFSNKKWLTKEQIESDEVIERNALGFHVPRLFDKIVDIDTCHLMADPANAIKNEIRSFAIANDYSFFDIREQVGLLRILMIRYTDAGELMVLIQFFENDEEKIGTLMNHLKSKFPEITSLLYVINQKKNDTIYDQEIITFSGKDHIVEKMGDLAFKIGAKSFYQTNSAQAKILYDKTVEFADLQGDELVYDLYTGTGTIANYCAKQAKKVVGIEYVEAAIQDAFVNAEVNGITNTDFYAGDMKDLLNDEFVSEHGQPDVIITDPPRAGMHENVVNMIMKLAPQKVVYVSCNPATQARDIALMDQQYQVTKVQPVDMFPHTHHVECICLLELRK</sequence>
<accession>A0A1W2G5X6</accession>
<comment type="similarity">
    <text evidence="4">Belongs to the class I-like SAM-binding methyltransferase superfamily. RNA M5U methyltransferase family.</text>
</comment>
<dbReference type="Proteomes" id="UP000192472">
    <property type="component" value="Unassembled WGS sequence"/>
</dbReference>
<feature type="binding site" evidence="4">
    <location>
        <position position="336"/>
    </location>
    <ligand>
        <name>S-adenosyl-L-methionine</name>
        <dbReference type="ChEBI" id="CHEBI:59789"/>
    </ligand>
</feature>
<dbReference type="PROSITE" id="PS01230">
    <property type="entry name" value="TRMA_1"/>
    <property type="match status" value="1"/>
</dbReference>
<evidence type="ECO:0000313" key="8">
    <source>
        <dbReference type="Proteomes" id="UP000192472"/>
    </source>
</evidence>
<dbReference type="InterPro" id="IPR002792">
    <property type="entry name" value="TRAM_dom"/>
</dbReference>
<gene>
    <name evidence="7" type="ORF">SAMN04488029_0408</name>
</gene>
<dbReference type="Gene3D" id="2.40.50.1070">
    <property type="match status" value="1"/>
</dbReference>
<evidence type="ECO:0000256" key="4">
    <source>
        <dbReference type="PROSITE-ProRule" id="PRU01024"/>
    </source>
</evidence>
<dbReference type="EMBL" id="FWYF01000001">
    <property type="protein sequence ID" value="SMD32070.1"/>
    <property type="molecule type" value="Genomic_DNA"/>
</dbReference>
<proteinExistence type="inferred from homology"/>
<keyword evidence="1 4" id="KW-0489">Methyltransferase</keyword>
<evidence type="ECO:0000256" key="3">
    <source>
        <dbReference type="ARBA" id="ARBA00022691"/>
    </source>
</evidence>
<dbReference type="InterPro" id="IPR030391">
    <property type="entry name" value="MeTrfase_TrmA_CS"/>
</dbReference>
<evidence type="ECO:0000259" key="6">
    <source>
        <dbReference type="PROSITE" id="PS50926"/>
    </source>
</evidence>
<dbReference type="Gene3D" id="2.40.50.140">
    <property type="entry name" value="Nucleic acid-binding proteins"/>
    <property type="match status" value="1"/>
</dbReference>
<dbReference type="PROSITE" id="PS50926">
    <property type="entry name" value="TRAM"/>
    <property type="match status" value="1"/>
</dbReference>
<dbReference type="InterPro" id="IPR030390">
    <property type="entry name" value="MeTrfase_TrmA_AS"/>
</dbReference>
<feature type="binding site" evidence="4">
    <location>
        <position position="406"/>
    </location>
    <ligand>
        <name>S-adenosyl-L-methionine</name>
        <dbReference type="ChEBI" id="CHEBI:59789"/>
    </ligand>
</feature>
<dbReference type="Pfam" id="PF05958">
    <property type="entry name" value="tRNA_U5-meth_tr"/>
    <property type="match status" value="1"/>
</dbReference>
<dbReference type="CDD" id="cd02440">
    <property type="entry name" value="AdoMet_MTases"/>
    <property type="match status" value="1"/>
</dbReference>
<dbReference type="InterPro" id="IPR010280">
    <property type="entry name" value="U5_MeTrfase_fam"/>
</dbReference>
<dbReference type="PROSITE" id="PS51687">
    <property type="entry name" value="SAM_MT_RNA_M5U"/>
    <property type="match status" value="1"/>
</dbReference>
<dbReference type="FunFam" id="3.40.50.150:FF:000009">
    <property type="entry name" value="23S rRNA (Uracil(1939)-C(5))-methyltransferase RlmD"/>
    <property type="match status" value="1"/>
</dbReference>
<dbReference type="NCBIfam" id="TIGR00479">
    <property type="entry name" value="rumA"/>
    <property type="match status" value="1"/>
</dbReference>
<dbReference type="InterPro" id="IPR029063">
    <property type="entry name" value="SAM-dependent_MTases_sf"/>
</dbReference>
<dbReference type="InterPro" id="IPR012340">
    <property type="entry name" value="NA-bd_OB-fold"/>
</dbReference>
<dbReference type="STRING" id="692418.SAMN04488029_0408"/>
<feature type="active site" evidence="5">
    <location>
        <position position="433"/>
    </location>
</feature>
<dbReference type="Pfam" id="PF01938">
    <property type="entry name" value="TRAM"/>
    <property type="match status" value="1"/>
</dbReference>
<dbReference type="GO" id="GO:0070475">
    <property type="term" value="P:rRNA base methylation"/>
    <property type="evidence" value="ECO:0007669"/>
    <property type="project" value="TreeGrafter"/>
</dbReference>
<dbReference type="AlphaFoldDB" id="A0A1W2G5X6"/>
<evidence type="ECO:0000256" key="1">
    <source>
        <dbReference type="ARBA" id="ARBA00022603"/>
    </source>
</evidence>
<evidence type="ECO:0000256" key="2">
    <source>
        <dbReference type="ARBA" id="ARBA00022679"/>
    </source>
</evidence>
<dbReference type="SUPFAM" id="SSF53335">
    <property type="entry name" value="S-adenosyl-L-methionine-dependent methyltransferases"/>
    <property type="match status" value="1"/>
</dbReference>
<dbReference type="GO" id="GO:0070041">
    <property type="term" value="F:rRNA (uridine-C5-)-methyltransferase activity"/>
    <property type="evidence" value="ECO:0007669"/>
    <property type="project" value="TreeGrafter"/>
</dbReference>
<protein>
    <submittedName>
        <fullName evidence="7">23S rRNA (Uracil1939-C5)-methyltransferase</fullName>
    </submittedName>
</protein>
<feature type="binding site" evidence="4">
    <location>
        <position position="307"/>
    </location>
    <ligand>
        <name>S-adenosyl-L-methionine</name>
        <dbReference type="ChEBI" id="CHEBI:59789"/>
    </ligand>
</feature>
<evidence type="ECO:0000256" key="5">
    <source>
        <dbReference type="PROSITE-ProRule" id="PRU10015"/>
    </source>
</evidence>
<dbReference type="SUPFAM" id="SSF50249">
    <property type="entry name" value="Nucleic acid-binding proteins"/>
    <property type="match status" value="1"/>
</dbReference>
<dbReference type="PANTHER" id="PTHR11061:SF30">
    <property type="entry name" value="TRNA (URACIL(54)-C(5))-METHYLTRANSFERASE"/>
    <property type="match status" value="1"/>
</dbReference>
<dbReference type="Gene3D" id="3.40.50.150">
    <property type="entry name" value="Vaccinia Virus protein VP39"/>
    <property type="match status" value="1"/>
</dbReference>
<name>A0A1W2G5X6_REIFA</name>
<keyword evidence="3 4" id="KW-0949">S-adenosyl-L-methionine</keyword>
<feature type="binding site" evidence="4">
    <location>
        <position position="357"/>
    </location>
    <ligand>
        <name>S-adenosyl-L-methionine</name>
        <dbReference type="ChEBI" id="CHEBI:59789"/>
    </ligand>
</feature>
<evidence type="ECO:0000313" key="7">
    <source>
        <dbReference type="EMBL" id="SMD32070.1"/>
    </source>
</evidence>
<reference evidence="7 8" key="1">
    <citation type="submission" date="2017-04" db="EMBL/GenBank/DDBJ databases">
        <authorList>
            <person name="Afonso C.L."/>
            <person name="Miller P.J."/>
            <person name="Scott M.A."/>
            <person name="Spackman E."/>
            <person name="Goraichik I."/>
            <person name="Dimitrov K.M."/>
            <person name="Suarez D.L."/>
            <person name="Swayne D.E."/>
        </authorList>
    </citation>
    <scope>NUCLEOTIDE SEQUENCE [LARGE SCALE GENOMIC DNA]</scope>
    <source>
        <strain evidence="7 8">DSM 26133</strain>
    </source>
</reference>
<dbReference type="PROSITE" id="PS01231">
    <property type="entry name" value="TRMA_2"/>
    <property type="match status" value="1"/>
</dbReference>
<dbReference type="PANTHER" id="PTHR11061">
    <property type="entry name" value="RNA M5U METHYLTRANSFERASE"/>
    <property type="match status" value="1"/>
</dbReference>
<organism evidence="7 8">
    <name type="scientific">Reichenbachiella faecimaris</name>
    <dbReference type="NCBI Taxonomy" id="692418"/>
    <lineage>
        <taxon>Bacteria</taxon>
        <taxon>Pseudomonadati</taxon>
        <taxon>Bacteroidota</taxon>
        <taxon>Cytophagia</taxon>
        <taxon>Cytophagales</taxon>
        <taxon>Reichenbachiellaceae</taxon>
        <taxon>Reichenbachiella</taxon>
    </lineage>
</organism>
<feature type="active site" description="Nucleophile" evidence="4">
    <location>
        <position position="433"/>
    </location>
</feature>